<evidence type="ECO:0000259" key="3">
    <source>
        <dbReference type="Pfam" id="PF13205"/>
    </source>
</evidence>
<feature type="domain" description="SbsA Ig-like" evidence="3">
    <location>
        <begin position="300"/>
        <end position="377"/>
    </location>
</feature>
<protein>
    <submittedName>
        <fullName evidence="4">Alpha-2-macroglobulin family protein</fullName>
    </submittedName>
</protein>
<dbReference type="Gene3D" id="2.60.40.1930">
    <property type="match status" value="1"/>
</dbReference>
<accession>A0A6B3NN52</accession>
<feature type="domain" description="SbsA Ig-like" evidence="3">
    <location>
        <begin position="54"/>
        <end position="153"/>
    </location>
</feature>
<dbReference type="EMBL" id="JAAHFQ010000607">
    <property type="protein sequence ID" value="NER30638.1"/>
    <property type="molecule type" value="Genomic_DNA"/>
</dbReference>
<dbReference type="GO" id="GO:0004866">
    <property type="term" value="F:endopeptidase inhibitor activity"/>
    <property type="evidence" value="ECO:0007669"/>
    <property type="project" value="InterPro"/>
</dbReference>
<dbReference type="Pfam" id="PF13205">
    <property type="entry name" value="Big_5"/>
    <property type="match status" value="2"/>
</dbReference>
<dbReference type="InterPro" id="IPR032812">
    <property type="entry name" value="SbsA_Ig"/>
</dbReference>
<evidence type="ECO:0000313" key="4">
    <source>
        <dbReference type="EMBL" id="NER30638.1"/>
    </source>
</evidence>
<proteinExistence type="predicted"/>
<reference evidence="4" key="1">
    <citation type="submission" date="2019-11" db="EMBL/GenBank/DDBJ databases">
        <title>Genomic insights into an expanded diversity of filamentous marine cyanobacteria reveals the extraordinary biosynthetic potential of Moorea and Okeania.</title>
        <authorList>
            <person name="Ferreira Leao T."/>
            <person name="Wang M."/>
            <person name="Moss N."/>
            <person name="Da Silva R."/>
            <person name="Sanders J."/>
            <person name="Nurk S."/>
            <person name="Gurevich A."/>
            <person name="Humphrey G."/>
            <person name="Reher R."/>
            <person name="Zhu Q."/>
            <person name="Belda-Ferre P."/>
            <person name="Glukhov E."/>
            <person name="Rex R."/>
            <person name="Dorrestein P.C."/>
            <person name="Knight R."/>
            <person name="Pevzner P."/>
            <person name="Gerwick W.H."/>
            <person name="Gerwick L."/>
        </authorList>
    </citation>
    <scope>NUCLEOTIDE SEQUENCE</scope>
    <source>
        <strain evidence="4">SIO1C4</strain>
    </source>
</reference>
<evidence type="ECO:0000259" key="2">
    <source>
        <dbReference type="Pfam" id="PF01835"/>
    </source>
</evidence>
<dbReference type="InterPro" id="IPR002890">
    <property type="entry name" value="MG2"/>
</dbReference>
<feature type="non-terminal residue" evidence="4">
    <location>
        <position position="952"/>
    </location>
</feature>
<feature type="domain" description="Macroglobulin" evidence="2">
    <location>
        <begin position="637"/>
        <end position="731"/>
    </location>
</feature>
<dbReference type="PANTHER" id="PTHR40094">
    <property type="entry name" value="ALPHA-2-MACROGLOBULIN HOMOLOG"/>
    <property type="match status" value="1"/>
</dbReference>
<dbReference type="PANTHER" id="PTHR40094:SF1">
    <property type="entry name" value="UBIQUITIN DOMAIN-CONTAINING PROTEIN"/>
    <property type="match status" value="1"/>
</dbReference>
<organism evidence="4">
    <name type="scientific">Symploca sp. SIO1C4</name>
    <dbReference type="NCBI Taxonomy" id="2607765"/>
    <lineage>
        <taxon>Bacteria</taxon>
        <taxon>Bacillati</taxon>
        <taxon>Cyanobacteriota</taxon>
        <taxon>Cyanophyceae</taxon>
        <taxon>Coleofasciculales</taxon>
        <taxon>Coleofasciculaceae</taxon>
        <taxon>Symploca</taxon>
    </lineage>
</organism>
<dbReference type="PROSITE" id="PS51257">
    <property type="entry name" value="PROKAR_LIPOPROTEIN"/>
    <property type="match status" value="1"/>
</dbReference>
<dbReference type="Pfam" id="PF01835">
    <property type="entry name" value="MG2"/>
    <property type="match status" value="1"/>
</dbReference>
<keyword evidence="1" id="KW-0732">Signal</keyword>
<comment type="caution">
    <text evidence="4">The sequence shown here is derived from an EMBL/GenBank/DDBJ whole genome shotgun (WGS) entry which is preliminary data.</text>
</comment>
<dbReference type="Gene3D" id="2.60.40.3710">
    <property type="match status" value="1"/>
</dbReference>
<gene>
    <name evidence="4" type="ORF">F6J89_24230</name>
</gene>
<dbReference type="AlphaFoldDB" id="A0A6B3NN52"/>
<dbReference type="InterPro" id="IPR051802">
    <property type="entry name" value="YfhM-like"/>
</dbReference>
<evidence type="ECO:0000256" key="1">
    <source>
        <dbReference type="ARBA" id="ARBA00022729"/>
    </source>
</evidence>
<sequence>MQATGKVLNTWVRLLLALTLILGIAGCDVANIFSGTEPLPAIPLLPSPQIPDWIEQVSPTGEAENLAQIRIRFQEPLIPIESLDSPQQQQKLQQFEILPPLPGRFRFLTPRMVGFQADKALPKATRIQVTLKSGLEDLKNHQLKQDLAWTFSTQPIQLTNLPKIKMGNDYTDSFDLKPTLNFTSNVELDLNSLSVHVQLIPEGKNKSVPLQVKLQAEPESTIPIARFADARRYWEYTVLPRQELKTATRYKLEISPGLLPVGGNLPSEVAFNGEVETYYPLQFKGIEYLGQERFVQGGAQLKFTNGLVAESAIENITIKPAPQEDIQFIQAYPDSNTVAINPWVLEPDTNYTITINPELQDKFGQTLGKPIEVKYKTGNLTANIDAPSGLSILPTTKDLQLNIATVNLPESKYQAVYRKMQPTDLVYINVPLLASKENNFLPAPATWKSFTVKANKNQINNISLPLQQELGAATGLLAYGIQARTTRYQQNQKQQWREPKFYGMAQLTNLGIFSQWFPDSGLIRVNHLDDGSAVASASVAIYQSQLGAKSRPQPKPCATGKTDQNGTLVLNENKLRQCIRGSKNNDSELRFTEPPELLVIARQNQDWAFARIQQYSGAYGYGIYPRWDGGKPQSRGTIFSDRKLYQPGEKAEFTGVAYYLQNGIIKQDKNAQYQVTLRSPDGKSTNLGTQTTNEFGTFSLELPLQENQALGFYWLRAQGENGIEIAGQFRVAEFKPPNFNVELSFAQEFALINQQVEAIAASNYLFGTPVAGARANYYVTRQPANFSPKGWDKFSFGRQWLWPEKMPDVPSEVKQENIVLDQEGKGSISLSIDDDLPYPMTYRIDAEVVDVSNLAVADSKTFTALPSSRLIGLRTKFIAEANQAFPVEVIVTEPTGKVIRGESVRLELQKINYSRNQKAVVDSIDFQDQVEYETVAQAEVKSGNKTKTVSLK</sequence>
<name>A0A6B3NN52_9CYAN</name>